<dbReference type="OrthoDB" id="9934872at2"/>
<keyword evidence="1" id="KW-0175">Coiled coil</keyword>
<keyword evidence="2" id="KW-0472">Membrane</keyword>
<evidence type="ECO:0000256" key="3">
    <source>
        <dbReference type="SAM" id="SignalP"/>
    </source>
</evidence>
<protein>
    <submittedName>
        <fullName evidence="4">Uncharacterized protein</fullName>
    </submittedName>
</protein>
<feature type="coiled-coil region" evidence="1">
    <location>
        <begin position="168"/>
        <end position="195"/>
    </location>
</feature>
<dbReference type="EMBL" id="NQNY01000002">
    <property type="protein sequence ID" value="PAK21644.1"/>
    <property type="molecule type" value="Genomic_DNA"/>
</dbReference>
<evidence type="ECO:0000313" key="5">
    <source>
        <dbReference type="Proteomes" id="UP000216943"/>
    </source>
</evidence>
<evidence type="ECO:0000256" key="2">
    <source>
        <dbReference type="SAM" id="Phobius"/>
    </source>
</evidence>
<reference evidence="5" key="1">
    <citation type="submission" date="2017-08" db="EMBL/GenBank/DDBJ databases">
        <authorList>
            <person name="Alvarez-Ponce D."/>
            <person name="Weitzman C.L."/>
            <person name="Tillett R.L."/>
            <person name="Sandmeier F.C."/>
            <person name="Tracy C.R."/>
        </authorList>
    </citation>
    <scope>NUCLEOTIDE SEQUENCE [LARGE SCALE GENOMIC DNA]</scope>
    <source>
        <strain evidence="5">723</strain>
    </source>
</reference>
<name>A0A269TJL6_9BACT</name>
<sequence>MKKVNKSKILKSLMILGSVGSLASIISTVALSPFQQTPESKISNTAQEVTFETIKENIEDEYQTVLKMIVNNKLSPEQEKVIKTVMHQTSKKLINENLDLSQVLQIIEDKGVKVDKNNIQENLENAKKIISNNSLKSRKKRSYPEFIDFKMRDRFGNLISGDGSYSIKENAKHLHNKLKKQINELRESTNKLQTIYTGLITAAIILINPLIITIGVVLYTIITETNKNSDNILNRIQEHLFDVANFELEIVINTFGYLDAIADQLVQDASSAIGIFTNIMTKPANKISEEYLKIAGYALTVKMLLSLLEDIKKVIKSNRNHLYNEFFL</sequence>
<evidence type="ECO:0000313" key="4">
    <source>
        <dbReference type="EMBL" id="PAK21644.1"/>
    </source>
</evidence>
<evidence type="ECO:0000256" key="1">
    <source>
        <dbReference type="SAM" id="Coils"/>
    </source>
</evidence>
<comment type="caution">
    <text evidence="4">The sequence shown here is derived from an EMBL/GenBank/DDBJ whole genome shotgun (WGS) entry which is preliminary data.</text>
</comment>
<feature type="signal peptide" evidence="3">
    <location>
        <begin position="1"/>
        <end position="23"/>
    </location>
</feature>
<dbReference type="RefSeq" id="WP_095334498.1">
    <property type="nucleotide sequence ID" value="NZ_NQNY01000002.1"/>
</dbReference>
<keyword evidence="2" id="KW-0812">Transmembrane</keyword>
<dbReference type="AlphaFoldDB" id="A0A269TJL6"/>
<proteinExistence type="predicted"/>
<feature type="transmembrane region" description="Helical" evidence="2">
    <location>
        <begin position="195"/>
        <end position="222"/>
    </location>
</feature>
<accession>A0A269TJL6</accession>
<dbReference type="Proteomes" id="UP000216943">
    <property type="component" value="Unassembled WGS sequence"/>
</dbReference>
<organism evidence="4 5">
    <name type="scientific">Mycoplasmopsis agassizii</name>
    <dbReference type="NCBI Taxonomy" id="33922"/>
    <lineage>
        <taxon>Bacteria</taxon>
        <taxon>Bacillati</taxon>
        <taxon>Mycoplasmatota</taxon>
        <taxon>Mycoplasmoidales</taxon>
        <taxon>Metamycoplasmataceae</taxon>
        <taxon>Mycoplasmopsis</taxon>
    </lineage>
</organism>
<keyword evidence="2" id="KW-1133">Transmembrane helix</keyword>
<keyword evidence="3" id="KW-0732">Signal</keyword>
<feature type="chain" id="PRO_5012153626" evidence="3">
    <location>
        <begin position="24"/>
        <end position="328"/>
    </location>
</feature>
<gene>
    <name evidence="4" type="ORF">CJJ23_00685</name>
</gene>